<dbReference type="Gene3D" id="2.60.40.10">
    <property type="entry name" value="Immunoglobulins"/>
    <property type="match status" value="1"/>
</dbReference>
<gene>
    <name evidence="3" type="ORF">DSM106044_03705</name>
</gene>
<dbReference type="InterPro" id="IPR032179">
    <property type="entry name" value="Cry22Aa_Ig-like"/>
</dbReference>
<proteinExistence type="predicted"/>
<dbReference type="AlphaFoldDB" id="A0A4U8Q624"/>
<feature type="compositionally biased region" description="Polar residues" evidence="1">
    <location>
        <begin position="53"/>
        <end position="80"/>
    </location>
</feature>
<dbReference type="Pfam" id="PF16403">
    <property type="entry name" value="Bact_surface_Ig-like"/>
    <property type="match status" value="1"/>
</dbReference>
<reference evidence="3 4" key="1">
    <citation type="journal article" date="2019" name="Anaerobe">
        <title>Detection of Robinsoniella peoriensis in multiple bone samples of a trauma patient.</title>
        <authorList>
            <person name="Schrottner P."/>
            <person name="Hartwich K."/>
            <person name="Bunk B."/>
            <person name="Schober I."/>
            <person name="Helbig S."/>
            <person name="Rudolph W.W."/>
            <person name="Gunzer F."/>
        </authorList>
    </citation>
    <scope>NUCLEOTIDE SEQUENCE [LARGE SCALE GENOMIC DNA]</scope>
    <source>
        <strain evidence="3 4">DSM 106044</strain>
    </source>
</reference>
<accession>A0A4U8Q624</accession>
<dbReference type="Proteomes" id="UP000306509">
    <property type="component" value="Unassembled WGS sequence"/>
</dbReference>
<dbReference type="InterPro" id="IPR013783">
    <property type="entry name" value="Ig-like_fold"/>
</dbReference>
<feature type="domain" description="Pesticidal crystal protein Cry22Aa Ig-like" evidence="2">
    <location>
        <begin position="115"/>
        <end position="177"/>
    </location>
</feature>
<keyword evidence="4" id="KW-1185">Reference proteome</keyword>
<evidence type="ECO:0000313" key="4">
    <source>
        <dbReference type="Proteomes" id="UP000306509"/>
    </source>
</evidence>
<feature type="region of interest" description="Disordered" evidence="1">
    <location>
        <begin position="44"/>
        <end position="103"/>
    </location>
</feature>
<comment type="caution">
    <text evidence="3">The sequence shown here is derived from an EMBL/GenBank/DDBJ whole genome shotgun (WGS) entry which is preliminary data.</text>
</comment>
<sequence length="186" mass="20776">MRKIITVILGIICAGLFLLSLSAIEVTQNRIRQGREDTVEFTDKNTDEKDAVNSENNKSVNKRNVTAADNGTEAETNITEKNTEEQKITESGTTETDTSQRNTNPAVPVLKLLKEKVEIKIGDKFNPLDYISEIVDDKSSQQYLYRQIMVDGEYNTEAPGTYTLVYTVADEDGNVSTGKKLYLTVK</sequence>
<feature type="compositionally biased region" description="Polar residues" evidence="1">
    <location>
        <begin position="89"/>
        <end position="103"/>
    </location>
</feature>
<protein>
    <recommendedName>
        <fullName evidence="2">Pesticidal crystal protein Cry22Aa Ig-like domain-containing protein</fullName>
    </recommendedName>
</protein>
<name>A0A4U8Q624_9FIRM</name>
<evidence type="ECO:0000259" key="2">
    <source>
        <dbReference type="Pfam" id="PF16403"/>
    </source>
</evidence>
<evidence type="ECO:0000313" key="3">
    <source>
        <dbReference type="EMBL" id="TLC99502.1"/>
    </source>
</evidence>
<organism evidence="3 4">
    <name type="scientific">Robinsoniella peoriensis</name>
    <dbReference type="NCBI Taxonomy" id="180332"/>
    <lineage>
        <taxon>Bacteria</taxon>
        <taxon>Bacillati</taxon>
        <taxon>Bacillota</taxon>
        <taxon>Clostridia</taxon>
        <taxon>Lachnospirales</taxon>
        <taxon>Lachnospiraceae</taxon>
        <taxon>Robinsoniella</taxon>
    </lineage>
</organism>
<dbReference type="RefSeq" id="WP_138003328.1">
    <property type="nucleotide sequence ID" value="NZ_JBHTNY010000017.1"/>
</dbReference>
<dbReference type="EMBL" id="QGQD01000069">
    <property type="protein sequence ID" value="TLC99502.1"/>
    <property type="molecule type" value="Genomic_DNA"/>
</dbReference>
<dbReference type="STRING" id="180332.GCA_000797495_01118"/>
<evidence type="ECO:0000256" key="1">
    <source>
        <dbReference type="SAM" id="MobiDB-lite"/>
    </source>
</evidence>